<evidence type="ECO:0000256" key="2">
    <source>
        <dbReference type="ARBA" id="ARBA00008514"/>
    </source>
</evidence>
<evidence type="ECO:0000256" key="1">
    <source>
        <dbReference type="ARBA" id="ARBA00003351"/>
    </source>
</evidence>
<dbReference type="EMBL" id="VEVO01000016">
    <property type="protein sequence ID" value="KAF0028798.1"/>
    <property type="molecule type" value="Genomic_DNA"/>
</dbReference>
<comment type="function">
    <text evidence="1">Essential for spermiogenesis.</text>
</comment>
<organism evidence="4 5">
    <name type="scientific">Scophthalmus maximus</name>
    <name type="common">Turbot</name>
    <name type="synonym">Psetta maxima</name>
    <dbReference type="NCBI Taxonomy" id="52904"/>
    <lineage>
        <taxon>Eukaryota</taxon>
        <taxon>Metazoa</taxon>
        <taxon>Chordata</taxon>
        <taxon>Craniata</taxon>
        <taxon>Vertebrata</taxon>
        <taxon>Euteleostomi</taxon>
        <taxon>Actinopterygii</taxon>
        <taxon>Neopterygii</taxon>
        <taxon>Teleostei</taxon>
        <taxon>Neoteleostei</taxon>
        <taxon>Acanthomorphata</taxon>
        <taxon>Carangaria</taxon>
        <taxon>Pleuronectiformes</taxon>
        <taxon>Pleuronectoidei</taxon>
        <taxon>Scophthalmidae</taxon>
        <taxon>Scophthalmus</taxon>
    </lineage>
</organism>
<protein>
    <recommendedName>
        <fullName evidence="6">Meiosis expressed gene 1 protein homolog</fullName>
    </recommendedName>
</protein>
<evidence type="ECO:0008006" key="6">
    <source>
        <dbReference type="Google" id="ProtNLM"/>
    </source>
</evidence>
<name>A0A6A4S980_SCOMX</name>
<proteinExistence type="inferred from homology"/>
<dbReference type="AlphaFoldDB" id="A0A6A4S980"/>
<dbReference type="Proteomes" id="UP000438429">
    <property type="component" value="Unassembled WGS sequence"/>
</dbReference>
<comment type="similarity">
    <text evidence="2">Belongs to the MEIG1 family.</text>
</comment>
<gene>
    <name evidence="4" type="ORF">F2P81_017903</name>
</gene>
<dbReference type="PANTHER" id="PTHR17008:SF1">
    <property type="entry name" value="MEIOSIS EXPRESSED GENE 1 PROTEIN HOMOLOG"/>
    <property type="match status" value="1"/>
</dbReference>
<dbReference type="PANTHER" id="PTHR17008">
    <property type="entry name" value="MEIOSIS-EXPRESSED GENE 1 PROTEIN"/>
    <property type="match status" value="1"/>
</dbReference>
<evidence type="ECO:0000313" key="4">
    <source>
        <dbReference type="EMBL" id="KAF0028798.1"/>
    </source>
</evidence>
<sequence length="118" mass="13868">MADPLAPSTGSSPSNVEEESSRQLPDAMSFATDHNSKPKSMSRARKWTMEVENLFRFQLAGYRDELEYIQVKQGASVDRWQESGFVKRLQRRDDTFYYYSRKRECQDGDVHRVKVYVY</sequence>
<dbReference type="Pfam" id="PF15163">
    <property type="entry name" value="Meiosis_expr"/>
    <property type="match status" value="1"/>
</dbReference>
<dbReference type="InterPro" id="IPR020186">
    <property type="entry name" value="Meiosis-expressed_gene_1"/>
</dbReference>
<dbReference type="GO" id="GO:0005634">
    <property type="term" value="C:nucleus"/>
    <property type="evidence" value="ECO:0007669"/>
    <property type="project" value="InterPro"/>
</dbReference>
<reference evidence="4 5" key="1">
    <citation type="submission" date="2019-06" db="EMBL/GenBank/DDBJ databases">
        <title>Draft genomes of female and male turbot (Scophthalmus maximus).</title>
        <authorList>
            <person name="Xu H."/>
            <person name="Xu X.-W."/>
            <person name="Shao C."/>
            <person name="Chen S."/>
        </authorList>
    </citation>
    <scope>NUCLEOTIDE SEQUENCE [LARGE SCALE GENOMIC DNA]</scope>
    <source>
        <strain evidence="4">Ysfricsl-2016a</strain>
        <tissue evidence="4">Blood</tissue>
    </source>
</reference>
<feature type="region of interest" description="Disordered" evidence="3">
    <location>
        <begin position="1"/>
        <end position="43"/>
    </location>
</feature>
<evidence type="ECO:0000313" key="5">
    <source>
        <dbReference type="Proteomes" id="UP000438429"/>
    </source>
</evidence>
<accession>A0A6A4S980</accession>
<comment type="caution">
    <text evidence="4">The sequence shown here is derived from an EMBL/GenBank/DDBJ whole genome shotgun (WGS) entry which is preliminary data.</text>
</comment>
<evidence type="ECO:0000256" key="3">
    <source>
        <dbReference type="SAM" id="MobiDB-lite"/>
    </source>
</evidence>